<dbReference type="InterPro" id="IPR020846">
    <property type="entry name" value="MFS_dom"/>
</dbReference>
<dbReference type="STRING" id="273075.gene:9572150"/>
<feature type="domain" description="Major facilitator superfamily (MFS) profile" evidence="7">
    <location>
        <begin position="6"/>
        <end position="362"/>
    </location>
</feature>
<feature type="transmembrane region" description="Helical" evidence="6">
    <location>
        <begin position="158"/>
        <end position="182"/>
    </location>
</feature>
<dbReference type="Pfam" id="PF07690">
    <property type="entry name" value="MFS_1"/>
    <property type="match status" value="1"/>
</dbReference>
<protein>
    <submittedName>
        <fullName evidence="8">Multidrug resistance protein NorA related protein</fullName>
    </submittedName>
</protein>
<dbReference type="EnsemblBacteria" id="CAC12062">
    <property type="protein sequence ID" value="CAC12062"/>
    <property type="gene ID" value="CAC12062"/>
</dbReference>
<dbReference type="PANTHER" id="PTHR43124:SF3">
    <property type="entry name" value="CHLORAMPHENICOL EFFLUX PUMP RV0191"/>
    <property type="match status" value="1"/>
</dbReference>
<dbReference type="Gene3D" id="1.20.1250.20">
    <property type="entry name" value="MFS general substrate transporter like domains"/>
    <property type="match status" value="2"/>
</dbReference>
<gene>
    <name evidence="8" type="ordered locus">Ta0933</name>
</gene>
<feature type="transmembrane region" description="Helical" evidence="6">
    <location>
        <begin position="268"/>
        <end position="284"/>
    </location>
</feature>
<dbReference type="OrthoDB" id="200998at2157"/>
<dbReference type="KEGG" id="tac:Ta0933"/>
<evidence type="ECO:0000256" key="3">
    <source>
        <dbReference type="ARBA" id="ARBA00022692"/>
    </source>
</evidence>
<dbReference type="InterPro" id="IPR036259">
    <property type="entry name" value="MFS_trans_sf"/>
</dbReference>
<feature type="transmembrane region" description="Helical" evidence="6">
    <location>
        <begin position="101"/>
        <end position="121"/>
    </location>
</feature>
<evidence type="ECO:0000256" key="2">
    <source>
        <dbReference type="ARBA" id="ARBA00022475"/>
    </source>
</evidence>
<evidence type="ECO:0000256" key="4">
    <source>
        <dbReference type="ARBA" id="ARBA00022989"/>
    </source>
</evidence>
<feature type="transmembrane region" description="Helical" evidence="6">
    <location>
        <begin position="39"/>
        <end position="60"/>
    </location>
</feature>
<dbReference type="AlphaFoldDB" id="Q9HJN4"/>
<dbReference type="InterPro" id="IPR050189">
    <property type="entry name" value="MFS_Efflux_Transporters"/>
</dbReference>
<accession>Q9HJN4</accession>
<evidence type="ECO:0000313" key="9">
    <source>
        <dbReference type="Proteomes" id="UP000001024"/>
    </source>
</evidence>
<evidence type="ECO:0000313" key="8">
    <source>
        <dbReference type="EMBL" id="CAC12062.1"/>
    </source>
</evidence>
<feature type="transmembrane region" description="Helical" evidence="6">
    <location>
        <begin position="67"/>
        <end position="89"/>
    </location>
</feature>
<evidence type="ECO:0000256" key="6">
    <source>
        <dbReference type="SAM" id="Phobius"/>
    </source>
</evidence>
<keyword evidence="2" id="KW-1003">Cell membrane</keyword>
<sequence>MDYKPKAYSIIFARSLYALNWFDIAPALKYISIDLNINVIKIGLVTTSFYIGLALFQLVGGSLAHRIGNLVVSVTGLTILGLAGIFSGLSGNFIELSVSRFMAGAGSALFFSPALGIISDIVPVDRYGSYVSVYNGAFSFGAGTGIFAFGYLDTVSGWRISLVIGGALLLIADLAMFLMIRGGNTKVRRPMKELITAVKKPEIWILPVVTVGSAISETIMGQLFVYYLEEYRHFPAITASAAGSFFLFVGLPGGFISAYIIRRYSKKIQVASLLAVMGLIFFLVPFEVNIIEILTTLFAFSVLSIYGFSYLYMEASMINKSAVSFSLSIVNFVQMMISSAIPYLYTYAIYSISIMLAGICWA</sequence>
<dbReference type="RefSeq" id="WP_010901342.1">
    <property type="nucleotide sequence ID" value="NC_002578.1"/>
</dbReference>
<feature type="transmembrane region" description="Helical" evidence="6">
    <location>
        <begin position="343"/>
        <end position="361"/>
    </location>
</feature>
<feature type="transmembrane region" description="Helical" evidence="6">
    <location>
        <begin position="234"/>
        <end position="261"/>
    </location>
</feature>
<dbReference type="InParanoid" id="Q9HJN4"/>
<proteinExistence type="predicted"/>
<feature type="transmembrane region" description="Helical" evidence="6">
    <location>
        <begin position="133"/>
        <end position="152"/>
    </location>
</feature>
<evidence type="ECO:0000256" key="1">
    <source>
        <dbReference type="ARBA" id="ARBA00004651"/>
    </source>
</evidence>
<dbReference type="Proteomes" id="UP000001024">
    <property type="component" value="Chromosome"/>
</dbReference>
<feature type="transmembrane region" description="Helical" evidence="6">
    <location>
        <begin position="290"/>
        <end position="311"/>
    </location>
</feature>
<dbReference type="eggNOG" id="arCOG00130">
    <property type="taxonomic scope" value="Archaea"/>
</dbReference>
<keyword evidence="3 6" id="KW-0812">Transmembrane</keyword>
<dbReference type="PANTHER" id="PTHR43124">
    <property type="entry name" value="PURINE EFFLUX PUMP PBUE"/>
    <property type="match status" value="1"/>
</dbReference>
<evidence type="ECO:0000256" key="5">
    <source>
        <dbReference type="ARBA" id="ARBA00023136"/>
    </source>
</evidence>
<dbReference type="EMBL" id="AL445066">
    <property type="protein sequence ID" value="CAC12062.1"/>
    <property type="molecule type" value="Genomic_DNA"/>
</dbReference>
<dbReference type="HOGENOM" id="CLU_059688_0_0_2"/>
<comment type="subcellular location">
    <subcellularLocation>
        <location evidence="1">Cell membrane</location>
        <topology evidence="1">Multi-pass membrane protein</topology>
    </subcellularLocation>
</comment>
<name>Q9HJN4_THEAC</name>
<dbReference type="GO" id="GO:0022857">
    <property type="term" value="F:transmembrane transporter activity"/>
    <property type="evidence" value="ECO:0007669"/>
    <property type="project" value="InterPro"/>
</dbReference>
<keyword evidence="4 6" id="KW-1133">Transmembrane helix</keyword>
<organism evidence="8 9">
    <name type="scientific">Thermoplasma acidophilum (strain ATCC 25905 / DSM 1728 / JCM 9062 / NBRC 15155 / AMRC-C165)</name>
    <dbReference type="NCBI Taxonomy" id="273075"/>
    <lineage>
        <taxon>Archaea</taxon>
        <taxon>Methanobacteriati</taxon>
        <taxon>Thermoplasmatota</taxon>
        <taxon>Thermoplasmata</taxon>
        <taxon>Thermoplasmatales</taxon>
        <taxon>Thermoplasmataceae</taxon>
        <taxon>Thermoplasma</taxon>
    </lineage>
</organism>
<dbReference type="GO" id="GO:0005886">
    <property type="term" value="C:plasma membrane"/>
    <property type="evidence" value="ECO:0007669"/>
    <property type="project" value="UniProtKB-SubCell"/>
</dbReference>
<keyword evidence="5 6" id="KW-0472">Membrane</keyword>
<dbReference type="SUPFAM" id="SSF103473">
    <property type="entry name" value="MFS general substrate transporter"/>
    <property type="match status" value="1"/>
</dbReference>
<keyword evidence="9" id="KW-1185">Reference proteome</keyword>
<reference evidence="8 9" key="1">
    <citation type="journal article" date="2000" name="Nature">
        <title>The genome sequence of the thermoacidophilic scavenger Thermoplasma acidophilum.</title>
        <authorList>
            <person name="Ruepp A."/>
            <person name="Graml W."/>
            <person name="Santos-Martinez M.L."/>
            <person name="Koretke K.K."/>
            <person name="Volker C."/>
            <person name="Mewes H.W."/>
            <person name="Frishman D."/>
            <person name="Stocker S."/>
            <person name="Lupas A.N."/>
            <person name="Baumeister W."/>
        </authorList>
    </citation>
    <scope>NUCLEOTIDE SEQUENCE [LARGE SCALE GENOMIC DNA]</scope>
    <source>
        <strain evidence="9">ATCC 25905 / DSM 1728 / JCM 9062 / NBRC 15155 / AMRC-C165</strain>
    </source>
</reference>
<evidence type="ECO:0000259" key="7">
    <source>
        <dbReference type="PROSITE" id="PS50850"/>
    </source>
</evidence>
<dbReference type="PaxDb" id="273075-Ta0933"/>
<feature type="transmembrane region" description="Helical" evidence="6">
    <location>
        <begin position="203"/>
        <end position="228"/>
    </location>
</feature>
<dbReference type="PROSITE" id="PS50850">
    <property type="entry name" value="MFS"/>
    <property type="match status" value="1"/>
</dbReference>
<dbReference type="InterPro" id="IPR011701">
    <property type="entry name" value="MFS"/>
</dbReference>